<feature type="transmembrane region" description="Helical" evidence="1">
    <location>
        <begin position="20"/>
        <end position="40"/>
    </location>
</feature>
<accession>A0A9X1MJJ9</accession>
<dbReference type="RefSeq" id="WP_230216722.1">
    <property type="nucleotide sequence ID" value="NZ_JAJKFT010000004.1"/>
</dbReference>
<evidence type="ECO:0000313" key="3">
    <source>
        <dbReference type="Proteomes" id="UP001139103"/>
    </source>
</evidence>
<name>A0A9X1MJJ9_9BACT</name>
<keyword evidence="3" id="KW-1185">Reference proteome</keyword>
<gene>
    <name evidence="2" type="ORF">LOC68_05900</name>
</gene>
<evidence type="ECO:0000256" key="1">
    <source>
        <dbReference type="SAM" id="Phobius"/>
    </source>
</evidence>
<comment type="caution">
    <text evidence="2">The sequence shown here is derived from an EMBL/GenBank/DDBJ whole genome shotgun (WGS) entry which is preliminary data.</text>
</comment>
<sequence>MMNTKQPTRTRPHGITLVEVLMSTMVVMLGILGLISLIPLGSHLAERGTRSDRIASVGRRVYRDVIIRRVLNPAVWLDPPIISVDPMTNAVYGGQQSFLGTNRTLPVRQAYLIDPMMYDFSSLEFNASFPAFNDPRRNFPLTPLVYPSPEDPQFPLIQMRRLSLGAATTNFPMMNSRAELAFVSDDDYGVGNSGGYVRPKERDNPLVQQFFQREIDGVPDLTAADNVRRQTLGTYSWAIMLVPELYATDLSYPIMAPDMFPPISSGGLANAYIKIPSTDIYTMSTIIFQNRAGDIPTAEDYPTATVTPSYAGDPTRYRNNERVFYVVPGSFISGGATTGEIQLATVPGDAATATDADVRLDLKVGEWICLAKRVEALDASNNPVAYVGDVFKWYRIVARDDAIDSLSGGQYGRRFSIDGPDWNSDPAQTPTQAIYMQDVVGVYERKVRLETGTF</sequence>
<dbReference type="InterPro" id="IPR012902">
    <property type="entry name" value="N_methyl_site"/>
</dbReference>
<dbReference type="Proteomes" id="UP001139103">
    <property type="component" value="Unassembled WGS sequence"/>
</dbReference>
<proteinExistence type="predicted"/>
<dbReference type="PROSITE" id="PS00409">
    <property type="entry name" value="PROKAR_NTER_METHYL"/>
    <property type="match status" value="1"/>
</dbReference>
<evidence type="ECO:0000313" key="2">
    <source>
        <dbReference type="EMBL" id="MCC9627921.1"/>
    </source>
</evidence>
<protein>
    <submittedName>
        <fullName evidence="2">Uncharacterized protein</fullName>
    </submittedName>
</protein>
<reference evidence="2" key="1">
    <citation type="submission" date="2021-11" db="EMBL/GenBank/DDBJ databases">
        <title>Genome sequence.</title>
        <authorList>
            <person name="Sun Q."/>
        </authorList>
    </citation>
    <scope>NUCLEOTIDE SEQUENCE</scope>
    <source>
        <strain evidence="2">JC732</strain>
    </source>
</reference>
<keyword evidence="1" id="KW-0812">Transmembrane</keyword>
<organism evidence="2 3">
    <name type="scientific">Blastopirellula sediminis</name>
    <dbReference type="NCBI Taxonomy" id="2894196"/>
    <lineage>
        <taxon>Bacteria</taxon>
        <taxon>Pseudomonadati</taxon>
        <taxon>Planctomycetota</taxon>
        <taxon>Planctomycetia</taxon>
        <taxon>Pirellulales</taxon>
        <taxon>Pirellulaceae</taxon>
        <taxon>Blastopirellula</taxon>
    </lineage>
</organism>
<dbReference type="EMBL" id="JAJKFT010000004">
    <property type="protein sequence ID" value="MCC9627921.1"/>
    <property type="molecule type" value="Genomic_DNA"/>
</dbReference>
<dbReference type="AlphaFoldDB" id="A0A9X1MJJ9"/>
<keyword evidence="1" id="KW-1133">Transmembrane helix</keyword>
<keyword evidence="1" id="KW-0472">Membrane</keyword>